<keyword evidence="12" id="KW-1185">Reference proteome</keyword>
<feature type="transmembrane region" description="Helical" evidence="9">
    <location>
        <begin position="60"/>
        <end position="79"/>
    </location>
</feature>
<evidence type="ECO:0000256" key="7">
    <source>
        <dbReference type="ARBA" id="ARBA00023136"/>
    </source>
</evidence>
<comment type="similarity">
    <text evidence="2">Belongs to the CitM (TC 2.A.11) transporter family.</text>
</comment>
<evidence type="ECO:0000256" key="4">
    <source>
        <dbReference type="ARBA" id="ARBA00022475"/>
    </source>
</evidence>
<evidence type="ECO:0000256" key="1">
    <source>
        <dbReference type="ARBA" id="ARBA00004651"/>
    </source>
</evidence>
<evidence type="ECO:0000259" key="10">
    <source>
        <dbReference type="Pfam" id="PF03600"/>
    </source>
</evidence>
<evidence type="ECO:0000256" key="9">
    <source>
        <dbReference type="SAM" id="Phobius"/>
    </source>
</evidence>
<dbReference type="EMBL" id="LVLJ01003166">
    <property type="protein sequence ID" value="OAE22519.1"/>
    <property type="molecule type" value="Genomic_DNA"/>
</dbReference>
<feature type="domain" description="Citrate transporter-like" evidence="10">
    <location>
        <begin position="24"/>
        <end position="459"/>
    </location>
</feature>
<comment type="caution">
    <text evidence="11">The sequence shown here is derived from an EMBL/GenBank/DDBJ whole genome shotgun (WGS) entry which is preliminary data.</text>
</comment>
<evidence type="ECO:0000256" key="8">
    <source>
        <dbReference type="SAM" id="MobiDB-lite"/>
    </source>
</evidence>
<sequence>MAWAEPWKVVLGCVAFTIWWILAVFPAVPWLPIGRTAGSLLGAVLMVVCQIVSPDEAFKAIDLPILALLFGTMVLSVYLERANLFKYLGNVLAWKSRGGKDLLCRVCILSGLCSAFFTNDTTCVVLTDFVLKMCKKQKLPMLPFLMALASSANIGSAATAIGNPQNLVIAVQSGISFGKFMRGILPAVVVGIAANIVLLLLFYWKSLSAPQPDVEEGNGPGADHSLGEDKSVKELSSVAPLETLSENRPEPSARASFEAAGAEVRGPHVLGHASPNAGRELHERRHGLQAPSLAESPEPPPAALEIATGMTGVTAREAVSLRNPKSLLSRRVRTRLWTSSVYLVTVGFLAALLAGLNLSWCAVTAAVVLMILDFSDAGPSLEKVSYSLLIFFSGMFIAVEGFNNTGAPGALWDAVEPHSRIENVKGLTILALVVILLSNVASNVPTDLMATANLLSAKPAQLCALPKGTGEGEEESDWEEKLRILLPTFRGHAGGCAILGKFSPALQHEEQLQRGYVLMVYLDGGYVSSRSLIDAPLCCAVLLLGARVAASAASANPANVTKAWLILAWVSTVAGNLTLLGSAANLIVSEQARTADNAFNFSFLKHLPFGLPSTLIVVAVGLPLVRGG</sequence>
<dbReference type="AlphaFoldDB" id="A0A176VNL6"/>
<name>A0A176VNL6_MARPO</name>
<dbReference type="PRINTS" id="PR00758">
    <property type="entry name" value="ARSENICPUMP"/>
</dbReference>
<comment type="subcellular location">
    <subcellularLocation>
        <location evidence="1">Cell membrane</location>
        <topology evidence="1">Multi-pass membrane protein</topology>
    </subcellularLocation>
</comment>
<dbReference type="InterPro" id="IPR004680">
    <property type="entry name" value="Cit_transptr-like_dom"/>
</dbReference>
<feature type="transmembrane region" description="Helical" evidence="9">
    <location>
        <begin position="607"/>
        <end position="625"/>
    </location>
</feature>
<feature type="region of interest" description="Disordered" evidence="8">
    <location>
        <begin position="213"/>
        <end position="232"/>
    </location>
</feature>
<evidence type="ECO:0000256" key="3">
    <source>
        <dbReference type="ARBA" id="ARBA00022448"/>
    </source>
</evidence>
<protein>
    <recommendedName>
        <fullName evidence="10">Citrate transporter-like domain-containing protein</fullName>
    </recommendedName>
</protein>
<dbReference type="PANTHER" id="PTHR43302">
    <property type="entry name" value="TRANSPORTER ARSB-RELATED"/>
    <property type="match status" value="1"/>
</dbReference>
<organism evidence="11 12">
    <name type="scientific">Marchantia polymorpha subsp. ruderalis</name>
    <dbReference type="NCBI Taxonomy" id="1480154"/>
    <lineage>
        <taxon>Eukaryota</taxon>
        <taxon>Viridiplantae</taxon>
        <taxon>Streptophyta</taxon>
        <taxon>Embryophyta</taxon>
        <taxon>Marchantiophyta</taxon>
        <taxon>Marchantiopsida</taxon>
        <taxon>Marchantiidae</taxon>
        <taxon>Marchantiales</taxon>
        <taxon>Marchantiaceae</taxon>
        <taxon>Marchantia</taxon>
    </lineage>
</organism>
<proteinExistence type="inferred from homology"/>
<feature type="region of interest" description="Disordered" evidence="8">
    <location>
        <begin position="267"/>
        <end position="299"/>
    </location>
</feature>
<evidence type="ECO:0000256" key="6">
    <source>
        <dbReference type="ARBA" id="ARBA00022989"/>
    </source>
</evidence>
<feature type="transmembrane region" description="Helical" evidence="9">
    <location>
        <begin position="384"/>
        <end position="403"/>
    </location>
</feature>
<feature type="transmembrane region" description="Helical" evidence="9">
    <location>
        <begin position="564"/>
        <end position="587"/>
    </location>
</feature>
<dbReference type="GO" id="GO:0005886">
    <property type="term" value="C:plasma membrane"/>
    <property type="evidence" value="ECO:0007669"/>
    <property type="project" value="UniProtKB-SubCell"/>
</dbReference>
<dbReference type="Pfam" id="PF03600">
    <property type="entry name" value="CitMHS"/>
    <property type="match status" value="1"/>
</dbReference>
<keyword evidence="5 9" id="KW-0812">Transmembrane</keyword>
<feature type="transmembrane region" description="Helical" evidence="9">
    <location>
        <begin position="183"/>
        <end position="204"/>
    </location>
</feature>
<keyword evidence="6 9" id="KW-1133">Transmembrane helix</keyword>
<dbReference type="InterPro" id="IPR000802">
    <property type="entry name" value="Arsenical_pump_ArsB"/>
</dbReference>
<dbReference type="PANTHER" id="PTHR43302:SF5">
    <property type="entry name" value="TRANSPORTER ARSB-RELATED"/>
    <property type="match status" value="1"/>
</dbReference>
<feature type="transmembrane region" description="Helical" evidence="9">
    <location>
        <begin position="142"/>
        <end position="163"/>
    </location>
</feature>
<feature type="transmembrane region" description="Helical" evidence="9">
    <location>
        <begin position="341"/>
        <end position="372"/>
    </location>
</feature>
<reference evidence="11" key="1">
    <citation type="submission" date="2016-03" db="EMBL/GenBank/DDBJ databases">
        <title>Mechanisms controlling the formation of the plant cell surface in tip-growing cells are functionally conserved among land plants.</title>
        <authorList>
            <person name="Honkanen S."/>
            <person name="Jones V.A."/>
            <person name="Morieri G."/>
            <person name="Champion C."/>
            <person name="Hetherington A.J."/>
            <person name="Kelly S."/>
            <person name="Saint-Marcoux D."/>
            <person name="Proust H."/>
            <person name="Prescott H."/>
            <person name="Dolan L."/>
        </authorList>
    </citation>
    <scope>NUCLEOTIDE SEQUENCE [LARGE SCALE GENOMIC DNA]</scope>
    <source>
        <tissue evidence="11">Whole gametophyte</tissue>
    </source>
</reference>
<dbReference type="GO" id="GO:0015105">
    <property type="term" value="F:arsenite transmembrane transporter activity"/>
    <property type="evidence" value="ECO:0007669"/>
    <property type="project" value="InterPro"/>
</dbReference>
<feature type="transmembrane region" description="Helical" evidence="9">
    <location>
        <begin position="6"/>
        <end position="25"/>
    </location>
</feature>
<evidence type="ECO:0000256" key="5">
    <source>
        <dbReference type="ARBA" id="ARBA00022692"/>
    </source>
</evidence>
<evidence type="ECO:0000256" key="2">
    <source>
        <dbReference type="ARBA" id="ARBA00009843"/>
    </source>
</evidence>
<dbReference type="Proteomes" id="UP000077202">
    <property type="component" value="Unassembled WGS sequence"/>
</dbReference>
<accession>A0A176VNL6</accession>
<keyword evidence="4" id="KW-1003">Cell membrane</keyword>
<keyword evidence="3" id="KW-0813">Transport</keyword>
<keyword evidence="7 9" id="KW-0472">Membrane</keyword>
<gene>
    <name evidence="11" type="ORF">AXG93_2423s1050</name>
</gene>
<evidence type="ECO:0000313" key="11">
    <source>
        <dbReference type="EMBL" id="OAE22519.1"/>
    </source>
</evidence>
<evidence type="ECO:0000313" key="12">
    <source>
        <dbReference type="Proteomes" id="UP000077202"/>
    </source>
</evidence>